<dbReference type="PANTHER" id="PTHR22954:SF3">
    <property type="entry name" value="PROTEIN CBG08539"/>
    <property type="match status" value="1"/>
</dbReference>
<keyword evidence="1" id="KW-0175">Coiled coil</keyword>
<accession>A0A085LMH0</accession>
<dbReference type="Proteomes" id="UP000030764">
    <property type="component" value="Unassembled WGS sequence"/>
</dbReference>
<evidence type="ECO:0000313" key="2">
    <source>
        <dbReference type="EMBL" id="KFD46166.1"/>
    </source>
</evidence>
<name>A0A085LMH0_9BILA</name>
<dbReference type="PANTHER" id="PTHR22954">
    <property type="entry name" value="RETROVIRAL PROTEASE-RELATED"/>
    <property type="match status" value="1"/>
</dbReference>
<reference evidence="2 3" key="1">
    <citation type="journal article" date="2014" name="Nat. Genet.">
        <title>Genome and transcriptome of the porcine whipworm Trichuris suis.</title>
        <authorList>
            <person name="Jex A.R."/>
            <person name="Nejsum P."/>
            <person name="Schwarz E.M."/>
            <person name="Hu L."/>
            <person name="Young N.D."/>
            <person name="Hall R.S."/>
            <person name="Korhonen P.K."/>
            <person name="Liao S."/>
            <person name="Thamsborg S."/>
            <person name="Xia J."/>
            <person name="Xu P."/>
            <person name="Wang S."/>
            <person name="Scheerlinck J.P."/>
            <person name="Hofmann A."/>
            <person name="Sternberg P.W."/>
            <person name="Wang J."/>
            <person name="Gasser R.B."/>
        </authorList>
    </citation>
    <scope>NUCLEOTIDE SEQUENCE [LARGE SCALE GENOMIC DNA]</scope>
    <source>
        <strain evidence="2">DCEP-RM93M</strain>
    </source>
</reference>
<dbReference type="Pfam" id="PF03564">
    <property type="entry name" value="DUF1759"/>
    <property type="match status" value="1"/>
</dbReference>
<dbReference type="InterPro" id="IPR005312">
    <property type="entry name" value="DUF1759"/>
</dbReference>
<protein>
    <submittedName>
        <fullName evidence="2">Uncharacterized protein</fullName>
    </submittedName>
</protein>
<organism evidence="2 3">
    <name type="scientific">Trichuris suis</name>
    <name type="common">pig whipworm</name>
    <dbReference type="NCBI Taxonomy" id="68888"/>
    <lineage>
        <taxon>Eukaryota</taxon>
        <taxon>Metazoa</taxon>
        <taxon>Ecdysozoa</taxon>
        <taxon>Nematoda</taxon>
        <taxon>Enoplea</taxon>
        <taxon>Dorylaimia</taxon>
        <taxon>Trichinellida</taxon>
        <taxon>Trichuridae</taxon>
        <taxon>Trichuris</taxon>
    </lineage>
</organism>
<sequence>MRGGFRSRLSILQKELRGLLLEEGKRWEVEEVQSAIVDYAAWIRAVQERIEAAMESGDELKEEIREAVALKATVRAMLVEIKKYLSRLPGEEQELNGNSVQSASVNAEPSRPVLPKWELPKFDGNVLEFTAFWDQFEAAVHSRDDVSDVTRFVYLRAALAGNALKATSRYSVTAANYTIVVQVLKNRFSKPGVIVERHILALVQMEGCESE</sequence>
<dbReference type="AlphaFoldDB" id="A0A085LMH0"/>
<gene>
    <name evidence="2" type="ORF">M513_12974</name>
</gene>
<dbReference type="EMBL" id="KL363390">
    <property type="protein sequence ID" value="KFD46166.1"/>
    <property type="molecule type" value="Genomic_DNA"/>
</dbReference>
<evidence type="ECO:0000256" key="1">
    <source>
        <dbReference type="SAM" id="Coils"/>
    </source>
</evidence>
<keyword evidence="3" id="KW-1185">Reference proteome</keyword>
<feature type="coiled-coil region" evidence="1">
    <location>
        <begin position="43"/>
        <end position="70"/>
    </location>
</feature>
<proteinExistence type="predicted"/>
<evidence type="ECO:0000313" key="3">
    <source>
        <dbReference type="Proteomes" id="UP000030764"/>
    </source>
</evidence>